<feature type="transmembrane region" description="Helical" evidence="4">
    <location>
        <begin position="220"/>
        <end position="239"/>
    </location>
</feature>
<keyword evidence="4" id="KW-0812">Transmembrane</keyword>
<evidence type="ECO:0000313" key="7">
    <source>
        <dbReference type="EMBL" id="HIW02713.1"/>
    </source>
</evidence>
<feature type="domain" description="Methyltransferase small" evidence="5">
    <location>
        <begin position="454"/>
        <end position="541"/>
    </location>
</feature>
<evidence type="ECO:0000259" key="5">
    <source>
        <dbReference type="Pfam" id="PF05175"/>
    </source>
</evidence>
<evidence type="ECO:0000259" key="6">
    <source>
        <dbReference type="Pfam" id="PF17827"/>
    </source>
</evidence>
<dbReference type="PANTHER" id="PTHR42867:SF1">
    <property type="entry name" value="MEMBRANE PROTEIN-RELATED"/>
    <property type="match status" value="1"/>
</dbReference>
<evidence type="ECO:0000256" key="3">
    <source>
        <dbReference type="ARBA" id="ARBA00022691"/>
    </source>
</evidence>
<dbReference type="InterPro" id="IPR007848">
    <property type="entry name" value="Small_mtfrase_dom"/>
</dbReference>
<dbReference type="InterPro" id="IPR010787">
    <property type="entry name" value="DUF1385"/>
</dbReference>
<dbReference type="PANTHER" id="PTHR42867">
    <property type="entry name" value="MEMBRANE PROTEIN-RELATED"/>
    <property type="match status" value="1"/>
</dbReference>
<dbReference type="Proteomes" id="UP000823990">
    <property type="component" value="Unassembled WGS sequence"/>
</dbReference>
<dbReference type="Gene3D" id="1.10.8.10">
    <property type="entry name" value="DNA helicase RuvA subunit, C-terminal domain"/>
    <property type="match status" value="1"/>
</dbReference>
<feature type="domain" description="Release factor glutamine methyltransferase N-terminal" evidence="6">
    <location>
        <begin position="350"/>
        <end position="417"/>
    </location>
</feature>
<dbReference type="SUPFAM" id="SSF53335">
    <property type="entry name" value="S-adenosyl-L-methionine-dependent methyltransferases"/>
    <property type="match status" value="1"/>
</dbReference>
<dbReference type="AlphaFoldDB" id="A0A9D1Q1Y8"/>
<gene>
    <name evidence="7" type="primary">prmC</name>
    <name evidence="7" type="ORF">H9892_05175</name>
</gene>
<dbReference type="InterPro" id="IPR019874">
    <property type="entry name" value="RF_methyltr_PrmC"/>
</dbReference>
<dbReference type="GO" id="GO:0003676">
    <property type="term" value="F:nucleic acid binding"/>
    <property type="evidence" value="ECO:0007669"/>
    <property type="project" value="InterPro"/>
</dbReference>
<evidence type="ECO:0000256" key="1">
    <source>
        <dbReference type="ARBA" id="ARBA00022603"/>
    </source>
</evidence>
<reference evidence="7" key="1">
    <citation type="journal article" date="2021" name="PeerJ">
        <title>Extensive microbial diversity within the chicken gut microbiome revealed by metagenomics and culture.</title>
        <authorList>
            <person name="Gilroy R."/>
            <person name="Ravi A."/>
            <person name="Getino M."/>
            <person name="Pursley I."/>
            <person name="Horton D.L."/>
            <person name="Alikhan N.F."/>
            <person name="Baker D."/>
            <person name="Gharbi K."/>
            <person name="Hall N."/>
            <person name="Watson M."/>
            <person name="Adriaenssens E.M."/>
            <person name="Foster-Nyarko E."/>
            <person name="Jarju S."/>
            <person name="Secka A."/>
            <person name="Antonio M."/>
            <person name="Oren A."/>
            <person name="Chaudhuri R.R."/>
            <person name="La Ragione R."/>
            <person name="Hildebrand F."/>
            <person name="Pallen M.J."/>
        </authorList>
    </citation>
    <scope>NUCLEOTIDE SEQUENCE</scope>
    <source>
        <strain evidence="7">12435</strain>
    </source>
</reference>
<accession>A0A9D1Q1Y8</accession>
<dbReference type="InterPro" id="IPR004556">
    <property type="entry name" value="HemK-like"/>
</dbReference>
<evidence type="ECO:0000313" key="8">
    <source>
        <dbReference type="Proteomes" id="UP000823990"/>
    </source>
</evidence>
<evidence type="ECO:0000256" key="4">
    <source>
        <dbReference type="SAM" id="Phobius"/>
    </source>
</evidence>
<keyword evidence="3" id="KW-0949">S-adenosyl-L-methionine</keyword>
<keyword evidence="4" id="KW-0472">Membrane</keyword>
<dbReference type="GO" id="GO:0032259">
    <property type="term" value="P:methylation"/>
    <property type="evidence" value="ECO:0007669"/>
    <property type="project" value="UniProtKB-KW"/>
</dbReference>
<dbReference type="NCBIfam" id="TIGR03534">
    <property type="entry name" value="RF_mod_PrmC"/>
    <property type="match status" value="1"/>
</dbReference>
<feature type="transmembrane region" description="Helical" evidence="4">
    <location>
        <begin position="108"/>
        <end position="129"/>
    </location>
</feature>
<dbReference type="GO" id="GO:0102559">
    <property type="term" value="F:peptide chain release factor N(5)-glutamine methyltransferase activity"/>
    <property type="evidence" value="ECO:0007669"/>
    <property type="project" value="UniProtKB-EC"/>
</dbReference>
<dbReference type="Pfam" id="PF07136">
    <property type="entry name" value="DUF1385"/>
    <property type="match status" value="1"/>
</dbReference>
<keyword evidence="4" id="KW-1133">Transmembrane helix</keyword>
<dbReference type="Gene3D" id="3.40.50.150">
    <property type="entry name" value="Vaccinia Virus protein VP39"/>
    <property type="match status" value="1"/>
</dbReference>
<reference evidence="7" key="2">
    <citation type="submission" date="2021-04" db="EMBL/GenBank/DDBJ databases">
        <authorList>
            <person name="Gilroy R."/>
        </authorList>
    </citation>
    <scope>NUCLEOTIDE SEQUENCE</scope>
    <source>
        <strain evidence="7">12435</strain>
    </source>
</reference>
<proteinExistence type="predicted"/>
<keyword evidence="2 7" id="KW-0808">Transferase</keyword>
<protein>
    <submittedName>
        <fullName evidence="7">Peptide chain release factor N(5)-glutamine methyltransferase</fullName>
        <ecNumber evidence="7">2.1.1.297</ecNumber>
    </submittedName>
</protein>
<dbReference type="NCBIfam" id="TIGR00536">
    <property type="entry name" value="hemK_fam"/>
    <property type="match status" value="1"/>
</dbReference>
<dbReference type="InterPro" id="IPR002052">
    <property type="entry name" value="DNA_methylase_N6_adenine_CS"/>
</dbReference>
<evidence type="ECO:0000256" key="2">
    <source>
        <dbReference type="ARBA" id="ARBA00022679"/>
    </source>
</evidence>
<dbReference type="EC" id="2.1.1.297" evidence="7"/>
<dbReference type="Pfam" id="PF05175">
    <property type="entry name" value="MTS"/>
    <property type="match status" value="1"/>
</dbReference>
<dbReference type="InterPro" id="IPR029063">
    <property type="entry name" value="SAM-dependent_MTases_sf"/>
</dbReference>
<dbReference type="Pfam" id="PF17827">
    <property type="entry name" value="PrmC_N"/>
    <property type="match status" value="1"/>
</dbReference>
<feature type="transmembrane region" description="Helical" evidence="4">
    <location>
        <begin position="259"/>
        <end position="279"/>
    </location>
</feature>
<feature type="transmembrane region" description="Helical" evidence="4">
    <location>
        <begin position="149"/>
        <end position="171"/>
    </location>
</feature>
<dbReference type="EMBL" id="DXHS01000079">
    <property type="protein sequence ID" value="HIW02713.1"/>
    <property type="molecule type" value="Genomic_DNA"/>
</dbReference>
<name>A0A9D1Q1Y8_9FIRM</name>
<keyword evidence="1 7" id="KW-0489">Methyltransferase</keyword>
<comment type="caution">
    <text evidence="7">The sequence shown here is derived from an EMBL/GenBank/DDBJ whole genome shotgun (WGS) entry which is preliminary data.</text>
</comment>
<dbReference type="PROSITE" id="PS00092">
    <property type="entry name" value="N6_MTASE"/>
    <property type="match status" value="1"/>
</dbReference>
<sequence length="614" mass="66805">MGKKSKTSEWRSPGKYTPCSIGGQALLEGVMMRGATSTAVCCRDEKGELTVFTERSAPRKKWYHKTPIVRGVVSFFSSLVMGVRYIGKSAEVYAGDDEEAQLGKGGMLIAVLLALVLAVGLFIVVPGVLNWLVIDLLFDLDVRLSSSMYILVMSLFKGVMKVLILVFYLFLTSRLKDIRRTYMYHGAEHRTINCYEHGMELTVENVQKCSTRHARCGTTFLFYTVFLSVLVMALVTWLLSLAGLTTAGLQAAVGGAGQLLYNLIIMGVGLCCVPVIAGLSYELLKLVAKAPDNAFFMIFKAPGFALQALTTKKPEDGMAEAAIVAFNKVLEMDADPSVPAVDFYEMTMKDARAFLAKKYAEAGIDDESEIDWMLCAVLGAKRTELPHIAKLTRAQAEKLKEYAAKRAEGLPLDYVTGESDFYGIKLKVNESVHLPRMETETVALAAAELLKGGKGSRALDLMTGSGCIAAVLAEQTDADITASDISDEALAVARENLPERVSVVRADVFDGIDGTFDLIVSNPPYIRSGEIDGLQREVICQPRISLDGGEDGLAFYRRIAAEAAGKLNDGGHIVLETGFDQAEDVKALLEPHFKDIKVIKDLGGRDRAVAATKR</sequence>
<dbReference type="InterPro" id="IPR040758">
    <property type="entry name" value="PrmC_N"/>
</dbReference>
<dbReference type="CDD" id="cd02440">
    <property type="entry name" value="AdoMet_MTases"/>
    <property type="match status" value="1"/>
</dbReference>
<organism evidence="7 8">
    <name type="scientific">Candidatus Protoclostridium stercorigallinarum</name>
    <dbReference type="NCBI Taxonomy" id="2838741"/>
    <lineage>
        <taxon>Bacteria</taxon>
        <taxon>Bacillati</taxon>
        <taxon>Bacillota</taxon>
        <taxon>Clostridia</taxon>
        <taxon>Candidatus Protoclostridium</taxon>
    </lineage>
</organism>